<proteinExistence type="inferred from homology"/>
<evidence type="ECO:0000256" key="1">
    <source>
        <dbReference type="ARBA" id="ARBA00007689"/>
    </source>
</evidence>
<dbReference type="InterPro" id="IPR005545">
    <property type="entry name" value="YCII"/>
</dbReference>
<organism evidence="3 4">
    <name type="scientific">Salinivibrio kushneri</name>
    <dbReference type="NCBI Taxonomy" id="1908198"/>
    <lineage>
        <taxon>Bacteria</taxon>
        <taxon>Pseudomonadati</taxon>
        <taxon>Pseudomonadota</taxon>
        <taxon>Gammaproteobacteria</taxon>
        <taxon>Vibrionales</taxon>
        <taxon>Vibrionaceae</taxon>
        <taxon>Salinivibrio</taxon>
    </lineage>
</organism>
<comment type="similarity">
    <text evidence="1">Belongs to the YciI family.</text>
</comment>
<dbReference type="EMBL" id="CP114588">
    <property type="protein sequence ID" value="WBA07837.1"/>
    <property type="molecule type" value="Genomic_DNA"/>
</dbReference>
<name>A0AA47KJ74_9GAMM</name>
<dbReference type="SUPFAM" id="SSF54909">
    <property type="entry name" value="Dimeric alpha+beta barrel"/>
    <property type="match status" value="1"/>
</dbReference>
<dbReference type="Gene3D" id="3.30.70.1060">
    <property type="entry name" value="Dimeric alpha+beta barrel"/>
    <property type="match status" value="1"/>
</dbReference>
<dbReference type="AlphaFoldDB" id="A0AA47KJ74"/>
<dbReference type="PANTHER" id="PTHR33606:SF3">
    <property type="entry name" value="PROTEIN YCII"/>
    <property type="match status" value="1"/>
</dbReference>
<accession>A0AA47KJ74</accession>
<feature type="domain" description="YCII-related" evidence="2">
    <location>
        <begin position="1"/>
        <end position="95"/>
    </location>
</feature>
<gene>
    <name evidence="3" type="ORF">N8M53_08255</name>
</gene>
<dbReference type="Proteomes" id="UP001164748">
    <property type="component" value="Chromosome"/>
</dbReference>
<evidence type="ECO:0000313" key="4">
    <source>
        <dbReference type="Proteomes" id="UP001164748"/>
    </source>
</evidence>
<dbReference type="InterPro" id="IPR051807">
    <property type="entry name" value="Sec-metab_biosynth-assoc"/>
</dbReference>
<reference evidence="3" key="1">
    <citation type="submission" date="2022-09" db="EMBL/GenBank/DDBJ databases">
        <authorList>
            <person name="Li Z.-J."/>
        </authorList>
    </citation>
    <scope>NUCLEOTIDE SEQUENCE</scope>
    <source>
        <strain evidence="3">TGB11</strain>
    </source>
</reference>
<dbReference type="Pfam" id="PF03795">
    <property type="entry name" value="YCII"/>
    <property type="match status" value="1"/>
</dbReference>
<dbReference type="InterPro" id="IPR011008">
    <property type="entry name" value="Dimeric_a/b-barrel"/>
</dbReference>
<evidence type="ECO:0000313" key="3">
    <source>
        <dbReference type="EMBL" id="WBA07837.1"/>
    </source>
</evidence>
<dbReference type="NCBIfam" id="NF008473">
    <property type="entry name" value="PRK11370.1"/>
    <property type="match status" value="1"/>
</dbReference>
<sequence length="106" mass="11803">MWYLIYSQDVENSLPLRKQARDAHLERLHQLEKENRLMIAGPNPAVDSDEPGEAGFTGSTVIAWFESLSAAQAWADNDPYVAAGVYADVTVKPFKKVLPQDPVQCD</sequence>
<dbReference type="RefSeq" id="WP_269578425.1">
    <property type="nucleotide sequence ID" value="NZ_CP114588.1"/>
</dbReference>
<protein>
    <submittedName>
        <fullName evidence="3">YciI family protein</fullName>
    </submittedName>
</protein>
<evidence type="ECO:0000259" key="2">
    <source>
        <dbReference type="Pfam" id="PF03795"/>
    </source>
</evidence>
<dbReference type="PANTHER" id="PTHR33606">
    <property type="entry name" value="PROTEIN YCII"/>
    <property type="match status" value="1"/>
</dbReference>